<dbReference type="EMBL" id="HG994594">
    <property type="protein sequence ID" value="CAF2863195.1"/>
    <property type="molecule type" value="Genomic_DNA"/>
</dbReference>
<feature type="transmembrane region" description="Helical" evidence="15">
    <location>
        <begin position="63"/>
        <end position="86"/>
    </location>
</feature>
<name>A0A7R8CMA3_LEPSM</name>
<evidence type="ECO:0000256" key="15">
    <source>
        <dbReference type="SAM" id="Phobius"/>
    </source>
</evidence>
<evidence type="ECO:0000256" key="9">
    <source>
        <dbReference type="ARBA" id="ARBA00022989"/>
    </source>
</evidence>
<dbReference type="SMART" id="SM01062">
    <property type="entry name" value="Ca_chan_IQ"/>
    <property type="match status" value="1"/>
</dbReference>
<evidence type="ECO:0000256" key="7">
    <source>
        <dbReference type="ARBA" id="ARBA00022837"/>
    </source>
</evidence>
<evidence type="ECO:0000256" key="11">
    <source>
        <dbReference type="ARBA" id="ARBA00023136"/>
    </source>
</evidence>
<evidence type="ECO:0000256" key="3">
    <source>
        <dbReference type="ARBA" id="ARBA00022568"/>
    </source>
</evidence>
<dbReference type="PANTHER" id="PTHR45628:SF7">
    <property type="entry name" value="VOLTAGE-DEPENDENT CALCIUM CHANNEL TYPE A SUBUNIT ALPHA-1"/>
    <property type="match status" value="1"/>
</dbReference>
<evidence type="ECO:0000256" key="1">
    <source>
        <dbReference type="ARBA" id="ARBA00004141"/>
    </source>
</evidence>
<evidence type="ECO:0000256" key="10">
    <source>
        <dbReference type="ARBA" id="ARBA00023065"/>
    </source>
</evidence>
<evidence type="ECO:0000256" key="14">
    <source>
        <dbReference type="SAM" id="MobiDB-lite"/>
    </source>
</evidence>
<sequence length="745" mass="84662">MSTFKPLLLVSWYYSDVLQGRPGRVSCLACEAGKRCDERNHKYNLRVERSLIRKKTCGSSMSYVYFVSFIFLCSFLMLNLFVAVIMDNFDYLTRDSSILGAHHLDEFIRIWAEYDPSAEGRIYYTEMYDMLKNMDPPLGFGSKCPDRLAFKKLIRMNQPIDDEGMVHFTTTLFALIRENLSIKMRAAEEMDQADLELRQTIMKVWPYDGKEKIDLIVPPREEIGKGRLTVGKIYGGLLILENWKATKFGKMPMNDAQKGSLLQRIMGLSIPHLKEDDLADPITMVDVQTIMVDNESAHSSYNESVQSPDANEYFGRWDSRSPSVKSPAENPRHYPHGYDVHTMDNRGRGGIMQGRRHHKSVPHLKSDSNWYRDDWFSRQDQWQQPRTHRSQSQLQQPKQPPLPQKQHHHHGGSNREVVADSYAQYNRPSTRHEEIHDDRRVLRRMRSPSPERKAKIPEFPPYQNRSLDRKFSGIRNFSIEKTASDLRNWSRMAGPGRRLPQPSSRISKSSKVISTCSGSSCFSETSSIVYKKSFSSILQSASKLTNTFGAGHHMNGNIQNLHPHSHHQHQTSRGGTSRGAKLPVVPPIRRRILPDSLMSRHVQTNGEQYTNHIGNLIRVWTRSAKAPSATSSSTSTHHCIESAPSYRDQHSTTNPTSPTAYSSASSHLGVVMNGGVSVQPVDPNATFYTNGPIAAVTQPTQYITNPQPPTHGYNIEEQDYGLRQPQMNEVVVVAGTNNVVNPQWT</sequence>
<keyword evidence="12" id="KW-0325">Glycoprotein</keyword>
<feature type="domain" description="Voltage-dependent calcium channel alpha-1 subunit IQ" evidence="16">
    <location>
        <begin position="225"/>
        <end position="259"/>
    </location>
</feature>
<keyword evidence="9 15" id="KW-1133">Transmembrane helix</keyword>
<keyword evidence="6" id="KW-0677">Repeat</keyword>
<dbReference type="GO" id="GO:0005891">
    <property type="term" value="C:voltage-gated calcium channel complex"/>
    <property type="evidence" value="ECO:0007669"/>
    <property type="project" value="TreeGrafter"/>
</dbReference>
<keyword evidence="5 15" id="KW-0812">Transmembrane</keyword>
<keyword evidence="11 15" id="KW-0472">Membrane</keyword>
<dbReference type="FunFam" id="1.10.238.10:FF:000063">
    <property type="entry name" value="Voltage-dependent N-type calcium channel subunit alpha"/>
    <property type="match status" value="1"/>
</dbReference>
<evidence type="ECO:0000313" key="18">
    <source>
        <dbReference type="Proteomes" id="UP000675881"/>
    </source>
</evidence>
<feature type="compositionally biased region" description="Low complexity" evidence="14">
    <location>
        <begin position="651"/>
        <end position="663"/>
    </location>
</feature>
<gene>
    <name evidence="17" type="ORF">LSAA_5810</name>
</gene>
<dbReference type="Gene3D" id="1.10.287.70">
    <property type="match status" value="1"/>
</dbReference>
<comment type="subcellular location">
    <subcellularLocation>
        <location evidence="1">Membrane</location>
        <topology evidence="1">Multi-pass membrane protein</topology>
    </subcellularLocation>
</comment>
<evidence type="ECO:0000313" key="17">
    <source>
        <dbReference type="EMBL" id="CAF2863195.1"/>
    </source>
</evidence>
<dbReference type="GO" id="GO:0007268">
    <property type="term" value="P:chemical synaptic transmission"/>
    <property type="evidence" value="ECO:0007669"/>
    <property type="project" value="TreeGrafter"/>
</dbReference>
<organism evidence="17 18">
    <name type="scientific">Lepeophtheirus salmonis</name>
    <name type="common">Salmon louse</name>
    <name type="synonym">Caligus salmonis</name>
    <dbReference type="NCBI Taxonomy" id="72036"/>
    <lineage>
        <taxon>Eukaryota</taxon>
        <taxon>Metazoa</taxon>
        <taxon>Ecdysozoa</taxon>
        <taxon>Arthropoda</taxon>
        <taxon>Crustacea</taxon>
        <taxon>Multicrustacea</taxon>
        <taxon>Hexanauplia</taxon>
        <taxon>Copepoda</taxon>
        <taxon>Siphonostomatoida</taxon>
        <taxon>Caligidae</taxon>
        <taxon>Lepeophtheirus</taxon>
    </lineage>
</organism>
<dbReference type="GO" id="GO:0098703">
    <property type="term" value="P:calcium ion import across plasma membrane"/>
    <property type="evidence" value="ECO:0007669"/>
    <property type="project" value="TreeGrafter"/>
</dbReference>
<feature type="compositionally biased region" description="Low complexity" evidence="14">
    <location>
        <begin position="627"/>
        <end position="636"/>
    </location>
</feature>
<dbReference type="InterPro" id="IPR014873">
    <property type="entry name" value="VDCC_a1su_IQ"/>
</dbReference>
<feature type="region of interest" description="Disordered" evidence="14">
    <location>
        <begin position="297"/>
        <end position="365"/>
    </location>
</feature>
<dbReference type="InterPro" id="IPR050599">
    <property type="entry name" value="VDCC_alpha-1_subunit"/>
</dbReference>
<accession>A0A7R8CMA3</accession>
<dbReference type="OrthoDB" id="431720at2759"/>
<feature type="compositionally biased region" description="Polar residues" evidence="14">
    <location>
        <begin position="297"/>
        <end position="309"/>
    </location>
</feature>
<dbReference type="PANTHER" id="PTHR45628">
    <property type="entry name" value="VOLTAGE-DEPENDENT CALCIUM CHANNEL TYPE A SUBUNIT ALPHA-1"/>
    <property type="match status" value="1"/>
</dbReference>
<keyword evidence="8" id="KW-0851">Voltage-gated channel</keyword>
<evidence type="ECO:0000256" key="8">
    <source>
        <dbReference type="ARBA" id="ARBA00022882"/>
    </source>
</evidence>
<dbReference type="GO" id="GO:0008331">
    <property type="term" value="F:high voltage-gated calcium channel activity"/>
    <property type="evidence" value="ECO:0007669"/>
    <property type="project" value="TreeGrafter"/>
</dbReference>
<proteinExistence type="predicted"/>
<feature type="region of interest" description="Disordered" evidence="14">
    <location>
        <begin position="627"/>
        <end position="663"/>
    </location>
</feature>
<feature type="region of interest" description="Disordered" evidence="14">
    <location>
        <begin position="381"/>
        <end position="464"/>
    </location>
</feature>
<keyword evidence="3" id="KW-0109">Calcium transport</keyword>
<feature type="region of interest" description="Disordered" evidence="14">
    <location>
        <begin position="561"/>
        <end position="582"/>
    </location>
</feature>
<dbReference type="Gene3D" id="1.10.238.10">
    <property type="entry name" value="EF-hand"/>
    <property type="match status" value="1"/>
</dbReference>
<keyword evidence="4" id="KW-0107">Calcium channel</keyword>
<evidence type="ECO:0000256" key="4">
    <source>
        <dbReference type="ARBA" id="ARBA00022673"/>
    </source>
</evidence>
<dbReference type="Pfam" id="PF16905">
    <property type="entry name" value="GPHH"/>
    <property type="match status" value="1"/>
</dbReference>
<dbReference type="AlphaFoldDB" id="A0A7R8CMA3"/>
<dbReference type="Proteomes" id="UP000675881">
    <property type="component" value="Chromosome 15"/>
</dbReference>
<keyword evidence="2" id="KW-0813">Transport</keyword>
<evidence type="ECO:0000259" key="16">
    <source>
        <dbReference type="SMART" id="SM01062"/>
    </source>
</evidence>
<protein>
    <submittedName>
        <fullName evidence="17">CACNA1B</fullName>
    </submittedName>
</protein>
<dbReference type="InterPro" id="IPR031649">
    <property type="entry name" value="GPHH_dom"/>
</dbReference>
<evidence type="ECO:0000256" key="13">
    <source>
        <dbReference type="ARBA" id="ARBA00023303"/>
    </source>
</evidence>
<keyword evidence="18" id="KW-1185">Reference proteome</keyword>
<evidence type="ECO:0000256" key="6">
    <source>
        <dbReference type="ARBA" id="ARBA00022737"/>
    </source>
</evidence>
<dbReference type="Pfam" id="PF00520">
    <property type="entry name" value="Ion_trans"/>
    <property type="match status" value="1"/>
</dbReference>
<dbReference type="InterPro" id="IPR005821">
    <property type="entry name" value="Ion_trans_dom"/>
</dbReference>
<keyword evidence="10" id="KW-0406">Ion transport</keyword>
<feature type="compositionally biased region" description="Basic and acidic residues" evidence="14">
    <location>
        <begin position="430"/>
        <end position="440"/>
    </location>
</feature>
<keyword evidence="13" id="KW-0407">Ion channel</keyword>
<keyword evidence="7" id="KW-0106">Calcium</keyword>
<evidence type="ECO:0000256" key="5">
    <source>
        <dbReference type="ARBA" id="ARBA00022692"/>
    </source>
</evidence>
<evidence type="ECO:0000256" key="12">
    <source>
        <dbReference type="ARBA" id="ARBA00023180"/>
    </source>
</evidence>
<dbReference type="GO" id="GO:0045202">
    <property type="term" value="C:synapse"/>
    <property type="evidence" value="ECO:0007669"/>
    <property type="project" value="GOC"/>
</dbReference>
<evidence type="ECO:0000256" key="2">
    <source>
        <dbReference type="ARBA" id="ARBA00022448"/>
    </source>
</evidence>
<reference evidence="17" key="1">
    <citation type="submission" date="2021-02" db="EMBL/GenBank/DDBJ databases">
        <authorList>
            <person name="Bekaert M."/>
        </authorList>
    </citation>
    <scope>NUCLEOTIDE SEQUENCE</scope>
    <source>
        <strain evidence="17">IoA-00</strain>
    </source>
</reference>
<dbReference type="Pfam" id="PF08763">
    <property type="entry name" value="Ca_chan_IQ"/>
    <property type="match status" value="1"/>
</dbReference>
<feature type="compositionally biased region" description="Basic and acidic residues" evidence="14">
    <location>
        <begin position="330"/>
        <end position="347"/>
    </location>
</feature>